<keyword evidence="2" id="KW-1133">Transmembrane helix</keyword>
<sequence length="422" mass="43506">MTTPPAPHPDSSALNRPGPTASEPGPAPARPELTLPGTVLGATVAVVLAAALALVLLAVTGHAAGTSYDQWTAELPGNLAARARWALGDMTEPQFYKSPIAAIGLLAGATLGWWAGRRGYRWAGRAISYGSGLWPWILGAATLSLALSNLAFGWRLRTTWQPTFIPFVCVATGIVLIHGRGWPVLLTGAVLGAATTTPLAMLLIATITGPLGLPLVVANTAAMSIGTTVSYLLCRVLPWMPGPAPAPTESPAPATEPGPMRPPTVVSDAVWTARRVLTDFTETQFYANELASLGVLAGIVIAVLADPTLPAYGTGLIPHILLAQALTSAVGVIMWRALYRHGGWAPTYISVVSVAPAAVITYHGSATAIVVGALAGALLCPVIARPISARLPADFHPFIGNTTSMAISTAIIVPLIGLLPGT</sequence>
<dbReference type="RefSeq" id="WP_230731921.1">
    <property type="nucleotide sequence ID" value="NZ_JAJNDB010000001.1"/>
</dbReference>
<gene>
    <name evidence="3" type="ORF">LQ327_09490</name>
</gene>
<feature type="transmembrane region" description="Helical" evidence="2">
    <location>
        <begin position="39"/>
        <end position="59"/>
    </location>
</feature>
<feature type="transmembrane region" description="Helical" evidence="2">
    <location>
        <begin position="399"/>
        <end position="419"/>
    </location>
</feature>
<reference evidence="3 4" key="1">
    <citation type="submission" date="2021-11" db="EMBL/GenBank/DDBJ databases">
        <title>Draft genome sequence of Actinomycetospora sp. SF1 isolated from the rhizosphere soil.</title>
        <authorList>
            <person name="Duangmal K."/>
            <person name="Chantavorakit T."/>
        </authorList>
    </citation>
    <scope>NUCLEOTIDE SEQUENCE [LARGE SCALE GENOMIC DNA]</scope>
    <source>
        <strain evidence="3 4">TBRC 5722</strain>
    </source>
</reference>
<keyword evidence="4" id="KW-1185">Reference proteome</keyword>
<name>A0ABS8P5T8_9PSEU</name>
<feature type="transmembrane region" description="Helical" evidence="2">
    <location>
        <begin position="285"/>
        <end position="304"/>
    </location>
</feature>
<evidence type="ECO:0000256" key="1">
    <source>
        <dbReference type="SAM" id="MobiDB-lite"/>
    </source>
</evidence>
<evidence type="ECO:0008006" key="5">
    <source>
        <dbReference type="Google" id="ProtNLM"/>
    </source>
</evidence>
<feature type="transmembrane region" description="Helical" evidence="2">
    <location>
        <begin position="126"/>
        <end position="147"/>
    </location>
</feature>
<evidence type="ECO:0000313" key="4">
    <source>
        <dbReference type="Proteomes" id="UP001199469"/>
    </source>
</evidence>
<keyword evidence="2" id="KW-0812">Transmembrane</keyword>
<feature type="transmembrane region" description="Helical" evidence="2">
    <location>
        <begin position="316"/>
        <end position="338"/>
    </location>
</feature>
<proteinExistence type="predicted"/>
<feature type="transmembrane region" description="Helical" evidence="2">
    <location>
        <begin position="95"/>
        <end position="114"/>
    </location>
</feature>
<feature type="region of interest" description="Disordered" evidence="1">
    <location>
        <begin position="1"/>
        <end position="31"/>
    </location>
</feature>
<organism evidence="3 4">
    <name type="scientific">Actinomycetospora endophytica</name>
    <dbReference type="NCBI Taxonomy" id="2291215"/>
    <lineage>
        <taxon>Bacteria</taxon>
        <taxon>Bacillati</taxon>
        <taxon>Actinomycetota</taxon>
        <taxon>Actinomycetes</taxon>
        <taxon>Pseudonocardiales</taxon>
        <taxon>Pseudonocardiaceae</taxon>
        <taxon>Actinomycetospora</taxon>
    </lineage>
</organism>
<accession>A0ABS8P5T8</accession>
<feature type="transmembrane region" description="Helical" evidence="2">
    <location>
        <begin position="159"/>
        <end position="177"/>
    </location>
</feature>
<keyword evidence="2" id="KW-0472">Membrane</keyword>
<evidence type="ECO:0000256" key="2">
    <source>
        <dbReference type="SAM" id="Phobius"/>
    </source>
</evidence>
<evidence type="ECO:0000313" key="3">
    <source>
        <dbReference type="EMBL" id="MCD2193613.1"/>
    </source>
</evidence>
<protein>
    <recommendedName>
        <fullName evidence="5">Integral membrane protein</fullName>
    </recommendedName>
</protein>
<comment type="caution">
    <text evidence="3">The sequence shown here is derived from an EMBL/GenBank/DDBJ whole genome shotgun (WGS) entry which is preliminary data.</text>
</comment>
<dbReference type="EMBL" id="JAJNDB010000001">
    <property type="protein sequence ID" value="MCD2193613.1"/>
    <property type="molecule type" value="Genomic_DNA"/>
</dbReference>
<feature type="transmembrane region" description="Helical" evidence="2">
    <location>
        <begin position="368"/>
        <end position="387"/>
    </location>
</feature>
<dbReference type="Proteomes" id="UP001199469">
    <property type="component" value="Unassembled WGS sequence"/>
</dbReference>